<protein>
    <submittedName>
        <fullName evidence="2">Uncharacterized protein</fullName>
    </submittedName>
</protein>
<evidence type="ECO:0000313" key="3">
    <source>
        <dbReference type="Proteomes" id="UP001556040"/>
    </source>
</evidence>
<evidence type="ECO:0000313" key="2">
    <source>
        <dbReference type="EMBL" id="MEW9503067.1"/>
    </source>
</evidence>
<evidence type="ECO:0000256" key="1">
    <source>
        <dbReference type="SAM" id="Phobius"/>
    </source>
</evidence>
<keyword evidence="3" id="KW-1185">Reference proteome</keyword>
<name>A0ABV3Q714_9BACL</name>
<feature type="transmembrane region" description="Helical" evidence="1">
    <location>
        <begin position="49"/>
        <end position="70"/>
    </location>
</feature>
<organism evidence="2 3">
    <name type="scientific">Jeotgalibacillus marinus</name>
    <dbReference type="NCBI Taxonomy" id="86667"/>
    <lineage>
        <taxon>Bacteria</taxon>
        <taxon>Bacillati</taxon>
        <taxon>Bacillota</taxon>
        <taxon>Bacilli</taxon>
        <taxon>Bacillales</taxon>
        <taxon>Caryophanaceae</taxon>
        <taxon>Jeotgalibacillus</taxon>
    </lineage>
</organism>
<dbReference type="RefSeq" id="WP_367780555.1">
    <property type="nucleotide sequence ID" value="NZ_JBFMIA010000021.1"/>
</dbReference>
<accession>A0ABV3Q714</accession>
<dbReference type="EMBL" id="JBFMIA010000021">
    <property type="protein sequence ID" value="MEW9503067.1"/>
    <property type="molecule type" value="Genomic_DNA"/>
</dbReference>
<dbReference type="Proteomes" id="UP001556040">
    <property type="component" value="Unassembled WGS sequence"/>
</dbReference>
<sequence length="137" mass="15188">MFYTIITVATVLATLAITFNYIAHLGTIVKIGKEGEQEGMTIQAAMTRFFFATVIIELVPISVIIITYVTLNRPDIGVPTIPLVIIFTAMIFGIIQVATKMKQDVPPEIKNQIRSFSLLTMQLITSVPIIAIIFLFI</sequence>
<proteinExistence type="predicted"/>
<keyword evidence="1" id="KW-0812">Transmembrane</keyword>
<comment type="caution">
    <text evidence="2">The sequence shown here is derived from an EMBL/GenBank/DDBJ whole genome shotgun (WGS) entry which is preliminary data.</text>
</comment>
<feature type="transmembrane region" description="Helical" evidence="1">
    <location>
        <begin position="116"/>
        <end position="136"/>
    </location>
</feature>
<feature type="transmembrane region" description="Helical" evidence="1">
    <location>
        <begin position="76"/>
        <end position="95"/>
    </location>
</feature>
<feature type="transmembrane region" description="Helical" evidence="1">
    <location>
        <begin position="6"/>
        <end position="29"/>
    </location>
</feature>
<gene>
    <name evidence="2" type="ORF">AB1471_14845</name>
</gene>
<keyword evidence="1" id="KW-1133">Transmembrane helix</keyword>
<keyword evidence="1" id="KW-0472">Membrane</keyword>
<reference evidence="2 3" key="1">
    <citation type="journal article" date="1979" name="Int. J. Syst. Evol. Microbiol.">
        <title>Bacillus globisporus subsp. marinus subsp. nov.</title>
        <authorList>
            <person name="Liu H."/>
        </authorList>
    </citation>
    <scope>NUCLEOTIDE SEQUENCE [LARGE SCALE GENOMIC DNA]</scope>
    <source>
        <strain evidence="2 3">DSM 1297</strain>
    </source>
</reference>